<feature type="transmembrane region" description="Helical" evidence="7">
    <location>
        <begin position="177"/>
        <end position="198"/>
    </location>
</feature>
<feature type="transmembrane region" description="Helical" evidence="7">
    <location>
        <begin position="321"/>
        <end position="345"/>
    </location>
</feature>
<feature type="transmembrane region" description="Helical" evidence="7">
    <location>
        <begin position="114"/>
        <end position="134"/>
    </location>
</feature>
<comment type="caution">
    <text evidence="8">The sequence shown here is derived from an EMBL/GenBank/DDBJ whole genome shotgun (WGS) entry which is preliminary data.</text>
</comment>
<feature type="transmembrane region" description="Helical" evidence="7">
    <location>
        <begin position="75"/>
        <end position="93"/>
    </location>
</feature>
<feature type="transmembrane region" description="Helical" evidence="7">
    <location>
        <begin position="146"/>
        <end position="165"/>
    </location>
</feature>
<feature type="region of interest" description="Disordered" evidence="6">
    <location>
        <begin position="1"/>
        <end position="28"/>
    </location>
</feature>
<feature type="transmembrane region" description="Helical" evidence="7">
    <location>
        <begin position="389"/>
        <end position="407"/>
    </location>
</feature>
<feature type="transmembrane region" description="Helical" evidence="7">
    <location>
        <begin position="204"/>
        <end position="225"/>
    </location>
</feature>
<evidence type="ECO:0000256" key="5">
    <source>
        <dbReference type="ARBA" id="ARBA00023136"/>
    </source>
</evidence>
<evidence type="ECO:0000313" key="9">
    <source>
        <dbReference type="Proteomes" id="UP001501822"/>
    </source>
</evidence>
<dbReference type="Proteomes" id="UP001501822">
    <property type="component" value="Unassembled WGS sequence"/>
</dbReference>
<dbReference type="EMBL" id="BAAABM010000045">
    <property type="protein sequence ID" value="GAA0350976.1"/>
    <property type="molecule type" value="Genomic_DNA"/>
</dbReference>
<evidence type="ECO:0000256" key="2">
    <source>
        <dbReference type="ARBA" id="ARBA00022475"/>
    </source>
</evidence>
<feature type="transmembrane region" description="Helical" evidence="7">
    <location>
        <begin position="413"/>
        <end position="432"/>
    </location>
</feature>
<gene>
    <name evidence="8" type="ORF">GCM10010151_45760</name>
</gene>
<keyword evidence="2" id="KW-1003">Cell membrane</keyword>
<dbReference type="InterPro" id="IPR050833">
    <property type="entry name" value="Poly_Biosynth_Transport"/>
</dbReference>
<name>A0ABP3GS10_9ACTN</name>
<evidence type="ECO:0000256" key="4">
    <source>
        <dbReference type="ARBA" id="ARBA00022989"/>
    </source>
</evidence>
<reference evidence="9" key="1">
    <citation type="journal article" date="2019" name="Int. J. Syst. Evol. Microbiol.">
        <title>The Global Catalogue of Microorganisms (GCM) 10K type strain sequencing project: providing services to taxonomists for standard genome sequencing and annotation.</title>
        <authorList>
            <consortium name="The Broad Institute Genomics Platform"/>
            <consortium name="The Broad Institute Genome Sequencing Center for Infectious Disease"/>
            <person name="Wu L."/>
            <person name="Ma J."/>
        </authorList>
    </citation>
    <scope>NUCLEOTIDE SEQUENCE [LARGE SCALE GENOMIC DNA]</scope>
    <source>
        <strain evidence="9">JCM 3146</strain>
    </source>
</reference>
<evidence type="ECO:0008006" key="10">
    <source>
        <dbReference type="Google" id="ProtNLM"/>
    </source>
</evidence>
<evidence type="ECO:0000313" key="8">
    <source>
        <dbReference type="EMBL" id="GAA0350976.1"/>
    </source>
</evidence>
<dbReference type="Pfam" id="PF13440">
    <property type="entry name" value="Polysacc_synt_3"/>
    <property type="match status" value="1"/>
</dbReference>
<sequence length="462" mass="47756">MSEASGPPAGEVSEAPGPPAGEVSEAPGPLPGAVSRAAVGQAARTLGAYAARFVLGALMSVVVNRSLGPEGRGTYAVLIAVATVALHLGQLSVEESHVALWSRVRDPAVVTANSVLFGAALGGACAVAAAMVVAGLGPGVVPVTDLGLLAVALAWIPCAMTERLLARLMVLRARIDVNDLSGLLSVGVHCASLLLLAALGRVTLWWVVALWTMSAAMPLAVLLPAAHPRLRDCDLGVARRTLRLGLRYHTGLVSMFLLLRADVLIMGAMTTAAETGLYAVAVTLMELGRVPSDVLANLAMPRQLEDDERPAALFTVRSTRIAALAAAGSVGLLCVTAPFLVPAVYGPAFTGAAGPLLALAPGLWSIAASRPVGAFLLRLDRPLRSSMTAVAALTVNVTVNLALIPSYGAVGAALASSVGYAVFAVLQVLWFLRVTRCRWSDLLPRGSDLRYLWCTVRRAPSG</sequence>
<dbReference type="PANTHER" id="PTHR30250:SF11">
    <property type="entry name" value="O-ANTIGEN TRANSPORTER-RELATED"/>
    <property type="match status" value="1"/>
</dbReference>
<evidence type="ECO:0000256" key="1">
    <source>
        <dbReference type="ARBA" id="ARBA00004651"/>
    </source>
</evidence>
<comment type="subcellular location">
    <subcellularLocation>
        <location evidence="1">Cell membrane</location>
        <topology evidence="1">Multi-pass membrane protein</topology>
    </subcellularLocation>
</comment>
<keyword evidence="4 7" id="KW-1133">Transmembrane helix</keyword>
<keyword evidence="9" id="KW-1185">Reference proteome</keyword>
<protein>
    <recommendedName>
        <fullName evidence="10">Polysaccharide biosynthesis protein C-terminal domain-containing protein</fullName>
    </recommendedName>
</protein>
<evidence type="ECO:0000256" key="3">
    <source>
        <dbReference type="ARBA" id="ARBA00022692"/>
    </source>
</evidence>
<feature type="transmembrane region" description="Helical" evidence="7">
    <location>
        <begin position="357"/>
        <end position="377"/>
    </location>
</feature>
<keyword evidence="5 7" id="KW-0472">Membrane</keyword>
<dbReference type="RefSeq" id="WP_252806618.1">
    <property type="nucleotide sequence ID" value="NZ_BAAABM010000045.1"/>
</dbReference>
<evidence type="ECO:0000256" key="6">
    <source>
        <dbReference type="SAM" id="MobiDB-lite"/>
    </source>
</evidence>
<accession>A0ABP3GS10</accession>
<keyword evidence="3 7" id="KW-0812">Transmembrane</keyword>
<evidence type="ECO:0000256" key="7">
    <source>
        <dbReference type="SAM" id="Phobius"/>
    </source>
</evidence>
<proteinExistence type="predicted"/>
<organism evidence="8 9">
    <name type="scientific">Actinoallomurus spadix</name>
    <dbReference type="NCBI Taxonomy" id="79912"/>
    <lineage>
        <taxon>Bacteria</taxon>
        <taxon>Bacillati</taxon>
        <taxon>Actinomycetota</taxon>
        <taxon>Actinomycetes</taxon>
        <taxon>Streptosporangiales</taxon>
        <taxon>Thermomonosporaceae</taxon>
        <taxon>Actinoallomurus</taxon>
    </lineage>
</organism>
<dbReference type="PANTHER" id="PTHR30250">
    <property type="entry name" value="PST FAMILY PREDICTED COLANIC ACID TRANSPORTER"/>
    <property type="match status" value="1"/>
</dbReference>